<proteinExistence type="predicted"/>
<accession>A0ABW2QS45</accession>
<dbReference type="PANTHER" id="PTHR30164">
    <property type="entry name" value="MTFA PEPTIDASE"/>
    <property type="match status" value="1"/>
</dbReference>
<evidence type="ECO:0000313" key="1">
    <source>
        <dbReference type="EMBL" id="MFC7418557.1"/>
    </source>
</evidence>
<organism evidence="1 2">
    <name type="scientific">Iodobacter arcticus</name>
    <dbReference type="NCBI Taxonomy" id="590593"/>
    <lineage>
        <taxon>Bacteria</taxon>
        <taxon>Pseudomonadati</taxon>
        <taxon>Pseudomonadota</taxon>
        <taxon>Betaproteobacteria</taxon>
        <taxon>Neisseriales</taxon>
        <taxon>Chitinibacteraceae</taxon>
        <taxon>Iodobacter</taxon>
    </lineage>
</organism>
<dbReference type="SUPFAM" id="SSF55486">
    <property type="entry name" value="Metalloproteases ('zincins'), catalytic domain"/>
    <property type="match status" value="1"/>
</dbReference>
<dbReference type="PANTHER" id="PTHR30164:SF2">
    <property type="entry name" value="PROTEIN MTFA"/>
    <property type="match status" value="1"/>
</dbReference>
<reference evidence="2" key="1">
    <citation type="journal article" date="2019" name="Int. J. Syst. Evol. Microbiol.">
        <title>The Global Catalogue of Microorganisms (GCM) 10K type strain sequencing project: providing services to taxonomists for standard genome sequencing and annotation.</title>
        <authorList>
            <consortium name="The Broad Institute Genomics Platform"/>
            <consortium name="The Broad Institute Genome Sequencing Center for Infectious Disease"/>
            <person name="Wu L."/>
            <person name="Ma J."/>
        </authorList>
    </citation>
    <scope>NUCLEOTIDE SEQUENCE [LARGE SCALE GENOMIC DNA]</scope>
    <source>
        <strain evidence="2">CCUG 62945</strain>
    </source>
</reference>
<dbReference type="EMBL" id="JBHTBQ010000003">
    <property type="protein sequence ID" value="MFC7418557.1"/>
    <property type="molecule type" value="Genomic_DNA"/>
</dbReference>
<dbReference type="Gene3D" id="3.40.390.10">
    <property type="entry name" value="Collagenase (Catalytic Domain)"/>
    <property type="match status" value="1"/>
</dbReference>
<dbReference type="Pfam" id="PF06167">
    <property type="entry name" value="Peptidase_M90"/>
    <property type="match status" value="1"/>
</dbReference>
<dbReference type="InterPro" id="IPR024079">
    <property type="entry name" value="MetalloPept_cat_dom_sf"/>
</dbReference>
<gene>
    <name evidence="1" type="ORF">ACFQNF_01510</name>
</gene>
<dbReference type="RefSeq" id="WP_380185621.1">
    <property type="nucleotide sequence ID" value="NZ_JBHTBQ010000003.1"/>
</dbReference>
<dbReference type="InterPro" id="IPR042252">
    <property type="entry name" value="MtfA_N"/>
</dbReference>
<keyword evidence="2" id="KW-1185">Reference proteome</keyword>
<dbReference type="InterPro" id="IPR010384">
    <property type="entry name" value="MtfA_fam"/>
</dbReference>
<name>A0ABW2QS45_9NEIS</name>
<comment type="caution">
    <text evidence="1">The sequence shown here is derived from an EMBL/GenBank/DDBJ whole genome shotgun (WGS) entry which is preliminary data.</text>
</comment>
<dbReference type="Gene3D" id="1.10.472.150">
    <property type="entry name" value="Glucose-regulated metallo-peptidase M90, N-terminal domain"/>
    <property type="match status" value="1"/>
</dbReference>
<dbReference type="CDD" id="cd20169">
    <property type="entry name" value="Peptidase_M90_mtfA"/>
    <property type="match status" value="1"/>
</dbReference>
<evidence type="ECO:0000313" key="2">
    <source>
        <dbReference type="Proteomes" id="UP001596473"/>
    </source>
</evidence>
<protein>
    <submittedName>
        <fullName evidence="1">Zinc-dependent peptidase</fullName>
    </submittedName>
</protein>
<dbReference type="Proteomes" id="UP001596473">
    <property type="component" value="Unassembled WGS sequence"/>
</dbReference>
<sequence length="323" mass="36592">MFNFLRQRTRRRYSSSLLGLRLIYCGKAGFGHIARIFSLNSQLFASKIRAICLKPSFPSLRSLKLNRLLASQPVQDSLWQKMLLLPLLRGLNEADLALLKDHAAWFLHTKTITPVHGLEIDDELRLLIAVQATLPILNLGFDAYDDWQEVVLYPGRFISRDLYTDSIGLVHQEMRVLSGQARHQGAVLLSMMDVIEAPYHPSSNVVIHEMAHKLDMRSGSANGCPPLHQGMNYARWKKVFSKAFQAISRQAAMGEAGTIDLYAAENPAECLAVCSETFFAAPHLLLESYPDVYQQLSLFYRQDPAARRPQYQYRPVLMMGGWV</sequence>